<dbReference type="EMBL" id="DS113610">
    <property type="protein sequence ID" value="EAY00199.1"/>
    <property type="molecule type" value="Genomic_DNA"/>
</dbReference>
<dbReference type="GO" id="GO:0005815">
    <property type="term" value="C:microtubule organizing center"/>
    <property type="evidence" value="ECO:0000318"/>
    <property type="project" value="GO_Central"/>
</dbReference>
<organism evidence="2 3">
    <name type="scientific">Trichomonas vaginalis (strain ATCC PRA-98 / G3)</name>
    <dbReference type="NCBI Taxonomy" id="412133"/>
    <lineage>
        <taxon>Eukaryota</taxon>
        <taxon>Metamonada</taxon>
        <taxon>Parabasalia</taxon>
        <taxon>Trichomonadida</taxon>
        <taxon>Trichomonadidae</taxon>
        <taxon>Trichomonas</taxon>
    </lineage>
</organism>
<dbReference type="OrthoDB" id="2441647at2759"/>
<dbReference type="KEGG" id="tva:4758018"/>
<dbReference type="GO" id="GO:0051959">
    <property type="term" value="F:dynein light intermediate chain binding"/>
    <property type="evidence" value="ECO:0000318"/>
    <property type="project" value="GO_Central"/>
</dbReference>
<evidence type="ECO:0000313" key="2">
    <source>
        <dbReference type="EMBL" id="EAY00199.1"/>
    </source>
</evidence>
<accession>A2F4J0</accession>
<dbReference type="PANTHER" id="PTHR18947:SF28">
    <property type="entry name" value="GIRDIN, ISOFORM A"/>
    <property type="match status" value="1"/>
</dbReference>
<evidence type="ECO:0000313" key="3">
    <source>
        <dbReference type="Proteomes" id="UP000001542"/>
    </source>
</evidence>
<feature type="coiled-coil region" evidence="1">
    <location>
        <begin position="858"/>
        <end position="942"/>
    </location>
</feature>
<dbReference type="VEuPathDB" id="TrichDB:TVAGG3_0422170"/>
<feature type="coiled-coil region" evidence="1">
    <location>
        <begin position="230"/>
        <end position="373"/>
    </location>
</feature>
<dbReference type="RefSeq" id="XP_001313128.1">
    <property type="nucleotide sequence ID" value="XM_001313127.1"/>
</dbReference>
<dbReference type="GO" id="GO:0005737">
    <property type="term" value="C:cytoplasm"/>
    <property type="evidence" value="ECO:0000318"/>
    <property type="project" value="GO_Central"/>
</dbReference>
<feature type="coiled-coil region" evidence="1">
    <location>
        <begin position="402"/>
        <end position="665"/>
    </location>
</feature>
<proteinExistence type="predicted"/>
<dbReference type="Proteomes" id="UP000001542">
    <property type="component" value="Unassembled WGS sequence"/>
</dbReference>
<reference evidence="2" key="2">
    <citation type="journal article" date="2007" name="Science">
        <title>Draft genome sequence of the sexually transmitted pathogen Trichomonas vaginalis.</title>
        <authorList>
            <person name="Carlton J.M."/>
            <person name="Hirt R.P."/>
            <person name="Silva J.C."/>
            <person name="Delcher A.L."/>
            <person name="Schatz M."/>
            <person name="Zhao Q."/>
            <person name="Wortman J.R."/>
            <person name="Bidwell S.L."/>
            <person name="Alsmark U.C.M."/>
            <person name="Besteiro S."/>
            <person name="Sicheritz-Ponten T."/>
            <person name="Noel C.J."/>
            <person name="Dacks J.B."/>
            <person name="Foster P.G."/>
            <person name="Simillion C."/>
            <person name="Van de Peer Y."/>
            <person name="Miranda-Saavedra D."/>
            <person name="Barton G.J."/>
            <person name="Westrop G.D."/>
            <person name="Mueller S."/>
            <person name="Dessi D."/>
            <person name="Fiori P.L."/>
            <person name="Ren Q."/>
            <person name="Paulsen I."/>
            <person name="Zhang H."/>
            <person name="Bastida-Corcuera F.D."/>
            <person name="Simoes-Barbosa A."/>
            <person name="Brown M.T."/>
            <person name="Hayes R.D."/>
            <person name="Mukherjee M."/>
            <person name="Okumura C.Y."/>
            <person name="Schneider R."/>
            <person name="Smith A.J."/>
            <person name="Vanacova S."/>
            <person name="Villalvazo M."/>
            <person name="Haas B.J."/>
            <person name="Pertea M."/>
            <person name="Feldblyum T.V."/>
            <person name="Utterback T.R."/>
            <person name="Shu C.L."/>
            <person name="Osoegawa K."/>
            <person name="de Jong P.J."/>
            <person name="Hrdy I."/>
            <person name="Horvathova L."/>
            <person name="Zubacova Z."/>
            <person name="Dolezal P."/>
            <person name="Malik S.B."/>
            <person name="Logsdon J.M. Jr."/>
            <person name="Henze K."/>
            <person name="Gupta A."/>
            <person name="Wang C.C."/>
            <person name="Dunne R.L."/>
            <person name="Upcroft J.A."/>
            <person name="Upcroft P."/>
            <person name="White O."/>
            <person name="Salzberg S.L."/>
            <person name="Tang P."/>
            <person name="Chiu C.-H."/>
            <person name="Lee Y.-S."/>
            <person name="Embley T.M."/>
            <person name="Coombs G.H."/>
            <person name="Mottram J.C."/>
            <person name="Tachezy J."/>
            <person name="Fraser-Liggett C.M."/>
            <person name="Johnson P.J."/>
        </authorList>
    </citation>
    <scope>NUCLEOTIDE SEQUENCE [LARGE SCALE GENOMIC DNA]</scope>
    <source>
        <strain evidence="2">G3</strain>
    </source>
</reference>
<dbReference type="GO" id="GO:0031122">
    <property type="term" value="P:cytoplasmic microtubule organization"/>
    <property type="evidence" value="ECO:0000318"/>
    <property type="project" value="GO_Central"/>
</dbReference>
<dbReference type="STRING" id="5722.A2F4J0"/>
<dbReference type="AlphaFoldDB" id="A2F4J0"/>
<gene>
    <name evidence="2" type="ORF">TVAG_007290</name>
</gene>
<reference evidence="2" key="1">
    <citation type="submission" date="2006-10" db="EMBL/GenBank/DDBJ databases">
        <authorList>
            <person name="Amadeo P."/>
            <person name="Zhao Q."/>
            <person name="Wortman J."/>
            <person name="Fraser-Liggett C."/>
            <person name="Carlton J."/>
        </authorList>
    </citation>
    <scope>NUCLEOTIDE SEQUENCE</scope>
    <source>
        <strain evidence="2">G3</strain>
    </source>
</reference>
<dbReference type="VEuPathDB" id="TrichDB:TVAG_007290"/>
<name>A2F4J0_TRIV3</name>
<dbReference type="SMR" id="A2F4J0"/>
<keyword evidence="1" id="KW-0175">Coiled coil</keyword>
<evidence type="ECO:0000256" key="1">
    <source>
        <dbReference type="SAM" id="Coils"/>
    </source>
</evidence>
<protein>
    <submittedName>
        <fullName evidence="2">Uncharacterized protein</fullName>
    </submittedName>
</protein>
<dbReference type="GO" id="GO:0030705">
    <property type="term" value="P:cytoskeleton-dependent intracellular transport"/>
    <property type="evidence" value="ECO:0000318"/>
    <property type="project" value="GO_Central"/>
</dbReference>
<dbReference type="PANTHER" id="PTHR18947">
    <property type="entry name" value="HOOK PROTEINS"/>
    <property type="match status" value="1"/>
</dbReference>
<dbReference type="GO" id="GO:0008017">
    <property type="term" value="F:microtubule binding"/>
    <property type="evidence" value="ECO:0000318"/>
    <property type="project" value="GO_Central"/>
</dbReference>
<keyword evidence="3" id="KW-1185">Reference proteome</keyword>
<sequence length="997" mass="114208">MDFQGQGADIGDITEVIKRAYKIREKMFVSALERVVMSLSNDRIAHQMLKSPTSQNFIGNRVQEVFEQIICDDREAYIAKIISKLEAYDAMYKDEQQEIVKALGTKYLKQFDQPKRGTIQRISHIHALVDMILKLRADMERIQSDNIENAKLLQNSKRKTRIDYTPSSPTFMHVFGEVDLTEMSKTMHAMDSENNSLRDSFEILRKNTSKIIRLMRSKTTAAVSLHNAKIEKMSKLLKKEKSSLTQMQTEFTGQMEQLKTETQAKTIEIENLRKILNSKQNVEIQLNNQKTRFEQDMIAIKQENEDLKSQNSDYEAQINALRQQYDKLSKNAEKFKLQNEEYTNEIKQQTDAAAEFENRLKNITVSQEQLKKNLAKEQQISLDLKIKLEEKTSESVELGKKLELVNQDLQDAQTKYAASREENQALQHKIQELQDHISSITNHLEKAKLQVDDAKLSAEEQSAQRQTELRNIKKLYSAMQSENAQQTELINQQKKQIDDLTGESTTLRKKLNDANMEIKSKWEFVEQRLTSENQNLKERLQQTSDQVNNLNKLLTELRQKSGEMQHQIENYEDQMNEKNAKLAENKDVIEKLRQSRLQSKDINTKLEDENSKLTREKSDLMNQMAIMKAQIQRITIKQNELQGFSNEKDAQNADLKIQNQQLQSDISDILSHLGVKTVKGALQEIENGKRALASEQNLRESLGISIRDDVNKKVNDLNKILQRIYGLLGTNDISSIENLKQEYDLVGSMVKNTRKPSDGVAQLISIQGEASDFVSQVISSLTGNPMSPKGPLFPMNPARNAQIIGILKKTAEQAKNDHNTVDTIVERAIGMGYTGDDGIEAVDFIMSKVAIEGRQAVLEQMSAQLSDVRAQLAKENQSHKEEMDQKIKELAESRKAALQLSQKNKVEREELLANNVQLEQRIAKLNEELNLEKSLRKELSRVGAGMSADKKLLKSKLSSQEYRLIELVEKLVKSERESRAIHDNMKKIREENLGAFV</sequence>
<dbReference type="InParanoid" id="A2F4J0"/>